<organism evidence="2 3">
    <name type="scientific">Gloeophyllum trabeum (strain ATCC 11539 / FP-39264 / Madison 617)</name>
    <name type="common">Brown rot fungus</name>
    <dbReference type="NCBI Taxonomy" id="670483"/>
    <lineage>
        <taxon>Eukaryota</taxon>
        <taxon>Fungi</taxon>
        <taxon>Dikarya</taxon>
        <taxon>Basidiomycota</taxon>
        <taxon>Agaricomycotina</taxon>
        <taxon>Agaricomycetes</taxon>
        <taxon>Gloeophyllales</taxon>
        <taxon>Gloeophyllaceae</taxon>
        <taxon>Gloeophyllum</taxon>
    </lineage>
</organism>
<dbReference type="KEGG" id="gtr:GLOTRDRAFT_139915"/>
<dbReference type="AlphaFoldDB" id="S7RMD5"/>
<accession>S7RMD5</accession>
<keyword evidence="3" id="KW-1185">Reference proteome</keyword>
<reference evidence="2 3" key="1">
    <citation type="journal article" date="2012" name="Science">
        <title>The Paleozoic origin of enzymatic lignin decomposition reconstructed from 31 fungal genomes.</title>
        <authorList>
            <person name="Floudas D."/>
            <person name="Binder M."/>
            <person name="Riley R."/>
            <person name="Barry K."/>
            <person name="Blanchette R.A."/>
            <person name="Henrissat B."/>
            <person name="Martinez A.T."/>
            <person name="Otillar R."/>
            <person name="Spatafora J.W."/>
            <person name="Yadav J.S."/>
            <person name="Aerts A."/>
            <person name="Benoit I."/>
            <person name="Boyd A."/>
            <person name="Carlson A."/>
            <person name="Copeland A."/>
            <person name="Coutinho P.M."/>
            <person name="de Vries R.P."/>
            <person name="Ferreira P."/>
            <person name="Findley K."/>
            <person name="Foster B."/>
            <person name="Gaskell J."/>
            <person name="Glotzer D."/>
            <person name="Gorecki P."/>
            <person name="Heitman J."/>
            <person name="Hesse C."/>
            <person name="Hori C."/>
            <person name="Igarashi K."/>
            <person name="Jurgens J.A."/>
            <person name="Kallen N."/>
            <person name="Kersten P."/>
            <person name="Kohler A."/>
            <person name="Kuees U."/>
            <person name="Kumar T.K.A."/>
            <person name="Kuo A."/>
            <person name="LaButti K."/>
            <person name="Larrondo L.F."/>
            <person name="Lindquist E."/>
            <person name="Ling A."/>
            <person name="Lombard V."/>
            <person name="Lucas S."/>
            <person name="Lundell T."/>
            <person name="Martin R."/>
            <person name="McLaughlin D.J."/>
            <person name="Morgenstern I."/>
            <person name="Morin E."/>
            <person name="Murat C."/>
            <person name="Nagy L.G."/>
            <person name="Nolan M."/>
            <person name="Ohm R.A."/>
            <person name="Patyshakuliyeva A."/>
            <person name="Rokas A."/>
            <person name="Ruiz-Duenas F.J."/>
            <person name="Sabat G."/>
            <person name="Salamov A."/>
            <person name="Samejima M."/>
            <person name="Schmutz J."/>
            <person name="Slot J.C."/>
            <person name="St John F."/>
            <person name="Stenlid J."/>
            <person name="Sun H."/>
            <person name="Sun S."/>
            <person name="Syed K."/>
            <person name="Tsang A."/>
            <person name="Wiebenga A."/>
            <person name="Young D."/>
            <person name="Pisabarro A."/>
            <person name="Eastwood D.C."/>
            <person name="Martin F."/>
            <person name="Cullen D."/>
            <person name="Grigoriev I.V."/>
            <person name="Hibbett D.S."/>
        </authorList>
    </citation>
    <scope>NUCLEOTIDE SEQUENCE [LARGE SCALE GENOMIC DNA]</scope>
    <source>
        <strain evidence="2 3">ATCC 11539</strain>
    </source>
</reference>
<feature type="region of interest" description="Disordered" evidence="1">
    <location>
        <begin position="1"/>
        <end position="60"/>
    </location>
</feature>
<gene>
    <name evidence="2" type="ORF">GLOTRDRAFT_139915</name>
</gene>
<dbReference type="OrthoDB" id="3226552at2759"/>
<evidence type="ECO:0000313" key="3">
    <source>
        <dbReference type="Proteomes" id="UP000030669"/>
    </source>
</evidence>
<feature type="region of interest" description="Disordered" evidence="1">
    <location>
        <begin position="227"/>
        <end position="256"/>
    </location>
</feature>
<dbReference type="GeneID" id="19304384"/>
<dbReference type="Proteomes" id="UP000030669">
    <property type="component" value="Unassembled WGS sequence"/>
</dbReference>
<dbReference type="OMA" id="HESTWTT"/>
<feature type="compositionally biased region" description="Basic residues" evidence="1">
    <location>
        <begin position="1"/>
        <end position="10"/>
    </location>
</feature>
<dbReference type="eggNOG" id="ENOG502SZRY">
    <property type="taxonomic scope" value="Eukaryota"/>
</dbReference>
<protein>
    <submittedName>
        <fullName evidence="2">Uncharacterized protein</fullName>
    </submittedName>
</protein>
<evidence type="ECO:0000256" key="1">
    <source>
        <dbReference type="SAM" id="MobiDB-lite"/>
    </source>
</evidence>
<proteinExistence type="predicted"/>
<sequence length="426" mass="46968">MATPRAHRARAPTAPRDHQRLPHRPSPLNTPQDKERHHGLPTSPKQFLAPPGTDERNSRWSDVIPPQTGLTFAAIWDPDDGMVTFSGPELRKFPAEGDAKSFDQPSTVDAQSQVLTIDRLALPATVQNSAVWALEAESGPLTFACDALMDMDGYLGAFHGPAVKSPGAAFHVQLPHPNPRSEASSLRKSLFRKLPKEARESFDWNAVARLDEKLLRQPQAAFADACMNGELSPPTSPTRSKHRSKRNTIGDEGFCEGGRTCVSSPLPDSAVIVEMNMSSKFSMTTTSTSNYVEVTEPGSPSDDEDNADSASCSSWSTVTPPDAIEYLTSSARALANRRRTLKKRRTRDPNVPASPIEVLSREKYNYAVPPPPEVPKAENSNHIRQPSLRVKKAVRSALDGIQKCRRQDDERWVEVEVKQMVVQKLL</sequence>
<feature type="region of interest" description="Disordered" evidence="1">
    <location>
        <begin position="283"/>
        <end position="315"/>
    </location>
</feature>
<name>S7RMD5_GLOTA</name>
<dbReference type="EMBL" id="KB469305">
    <property type="protein sequence ID" value="EPQ53864.1"/>
    <property type="molecule type" value="Genomic_DNA"/>
</dbReference>
<dbReference type="RefSeq" id="XP_007868135.1">
    <property type="nucleotide sequence ID" value="XM_007869944.1"/>
</dbReference>
<evidence type="ECO:0000313" key="2">
    <source>
        <dbReference type="EMBL" id="EPQ53864.1"/>
    </source>
</evidence>
<dbReference type="HOGENOM" id="CLU_746314_0_0_1"/>